<dbReference type="InterPro" id="IPR039657">
    <property type="entry name" value="Dimethylallyltransferase"/>
</dbReference>
<dbReference type="EMBL" id="POVK01000005">
    <property type="protein sequence ID" value="NHA33362.1"/>
    <property type="molecule type" value="Genomic_DNA"/>
</dbReference>
<dbReference type="InterPro" id="IPR027417">
    <property type="entry name" value="P-loop_NTPase"/>
</dbReference>
<comment type="subunit">
    <text evidence="10">Monomer.</text>
</comment>
<dbReference type="PANTHER" id="PTHR11088">
    <property type="entry name" value="TRNA DIMETHYLALLYLTRANSFERASE"/>
    <property type="match status" value="1"/>
</dbReference>
<dbReference type="Gene3D" id="1.10.20.140">
    <property type="match status" value="1"/>
</dbReference>
<feature type="site" description="Interaction with substrate tRNA" evidence="10">
    <location>
        <position position="104"/>
    </location>
</feature>
<comment type="function">
    <text evidence="2 10 12">Catalyzes the transfer of a dimethylallyl group onto the adenine at position 37 in tRNAs that read codons beginning with uridine, leading to the formation of N6-(dimethylallyl)adenosine (i(6)A).</text>
</comment>
<dbReference type="SUPFAM" id="SSF52540">
    <property type="entry name" value="P-loop containing nucleoside triphosphate hydrolases"/>
    <property type="match status" value="2"/>
</dbReference>
<evidence type="ECO:0000256" key="5">
    <source>
        <dbReference type="ARBA" id="ARBA00022694"/>
    </source>
</evidence>
<keyword evidence="6 10" id="KW-0547">Nucleotide-binding</keyword>
<keyword evidence="4 10" id="KW-0808">Transferase</keyword>
<keyword evidence="5 10" id="KW-0819">tRNA processing</keyword>
<dbReference type="InterPro" id="IPR018022">
    <property type="entry name" value="IPT"/>
</dbReference>
<sequence>MIGKKPFIVVIVGPTASGKTELGVELAKEINGEVISGDSMQVYRGMNIGTAKVTESEMQGIPHHLIDILNPGQTYSAYDFQQQARTLITDITNRGKIPIIVGGTGLYIQSVIYDYQFDKEEVSPEVAEKVQQKMEELKSYSNEALHEYLGTFDPQSYADIHPNNRQRVERAISYYLTTKKVLSNRKKSTQLTENYDTLLIGIEMSRDTLYARINKRVDIMLSHGLLDEVQELIELGYESCQSMQAIGYKEIIPVVHNEIELNEAVDQLKQHSRNYAKRQMTWFKNKLNVHWLDREKMSLTSMLSELKTLINKRRNEHD</sequence>
<dbReference type="RefSeq" id="WP_016424960.1">
    <property type="nucleotide sequence ID" value="NZ_CABKRV010000001.1"/>
</dbReference>
<comment type="caution">
    <text evidence="14">The sequence shown here is derived from an EMBL/GenBank/DDBJ whole genome shotgun (WGS) entry which is preliminary data.</text>
</comment>
<keyword evidence="8 10" id="KW-0460">Magnesium</keyword>
<feature type="binding site" evidence="10">
    <location>
        <begin position="13"/>
        <end position="20"/>
    </location>
    <ligand>
        <name>ATP</name>
        <dbReference type="ChEBI" id="CHEBI:30616"/>
    </ligand>
</feature>
<evidence type="ECO:0000313" key="15">
    <source>
        <dbReference type="Proteomes" id="UP000572988"/>
    </source>
</evidence>
<evidence type="ECO:0000256" key="2">
    <source>
        <dbReference type="ARBA" id="ARBA00003213"/>
    </source>
</evidence>
<protein>
    <recommendedName>
        <fullName evidence="10">tRNA dimethylallyltransferase</fullName>
        <ecNumber evidence="10">2.5.1.75</ecNumber>
    </recommendedName>
    <alternativeName>
        <fullName evidence="10">Dimethylallyl diphosphate:tRNA dimethylallyltransferase</fullName>
        <shortName evidence="10">DMAPP:tRNA dimethylallyltransferase</shortName>
        <shortName evidence="10">DMATase</shortName>
    </alternativeName>
    <alternativeName>
        <fullName evidence="10">Isopentenyl-diphosphate:tRNA isopentenyltransferase</fullName>
        <shortName evidence="10">IPP transferase</shortName>
        <shortName evidence="10">IPPT</shortName>
        <shortName evidence="10">IPTase</shortName>
    </alternativeName>
</protein>
<dbReference type="GeneID" id="93790232"/>
<accession>A0ABX0FWZ9</accession>
<dbReference type="PANTHER" id="PTHR11088:SF60">
    <property type="entry name" value="TRNA DIMETHYLALLYLTRANSFERASE"/>
    <property type="match status" value="1"/>
</dbReference>
<reference evidence="14 15" key="1">
    <citation type="submission" date="2018-01" db="EMBL/GenBank/DDBJ databases">
        <title>Complete genome sequence of Staphylococcus Scheliferi isolated from human.</title>
        <authorList>
            <person name="Abouelkhair M.A."/>
            <person name="Bemis D.A."/>
            <person name="Kania S.A."/>
        </authorList>
    </citation>
    <scope>NUCLEOTIDE SEQUENCE [LARGE SCALE GENOMIC DNA]</scope>
    <source>
        <strain evidence="14 15">ATCC 43808</strain>
    </source>
</reference>
<dbReference type="NCBIfam" id="TIGR00174">
    <property type="entry name" value="miaA"/>
    <property type="match status" value="1"/>
</dbReference>
<evidence type="ECO:0000256" key="1">
    <source>
        <dbReference type="ARBA" id="ARBA00001946"/>
    </source>
</evidence>
<organism evidence="14 15">
    <name type="scientific">Staphylococcus schleiferi</name>
    <dbReference type="NCBI Taxonomy" id="1295"/>
    <lineage>
        <taxon>Bacteria</taxon>
        <taxon>Bacillati</taxon>
        <taxon>Bacillota</taxon>
        <taxon>Bacilli</taxon>
        <taxon>Bacillales</taxon>
        <taxon>Staphylococcaceae</taxon>
        <taxon>Staphylococcus</taxon>
    </lineage>
</organism>
<comment type="similarity">
    <text evidence="3 10 13">Belongs to the IPP transferase family.</text>
</comment>
<feature type="region of interest" description="Interaction with substrate tRNA" evidence="10">
    <location>
        <begin position="166"/>
        <end position="170"/>
    </location>
</feature>
<feature type="region of interest" description="Interaction with substrate tRNA" evidence="10">
    <location>
        <begin position="38"/>
        <end position="41"/>
    </location>
</feature>
<evidence type="ECO:0000256" key="4">
    <source>
        <dbReference type="ARBA" id="ARBA00022679"/>
    </source>
</evidence>
<evidence type="ECO:0000256" key="3">
    <source>
        <dbReference type="ARBA" id="ARBA00005842"/>
    </source>
</evidence>
<comment type="caution">
    <text evidence="10">Lacks conserved residue(s) required for the propagation of feature annotation.</text>
</comment>
<evidence type="ECO:0000256" key="8">
    <source>
        <dbReference type="ARBA" id="ARBA00022842"/>
    </source>
</evidence>
<evidence type="ECO:0000256" key="11">
    <source>
        <dbReference type="RuleBase" id="RU003783"/>
    </source>
</evidence>
<evidence type="ECO:0000256" key="10">
    <source>
        <dbReference type="HAMAP-Rule" id="MF_00185"/>
    </source>
</evidence>
<evidence type="ECO:0000256" key="7">
    <source>
        <dbReference type="ARBA" id="ARBA00022840"/>
    </source>
</evidence>
<evidence type="ECO:0000256" key="13">
    <source>
        <dbReference type="RuleBase" id="RU003785"/>
    </source>
</evidence>
<comment type="catalytic activity">
    <reaction evidence="9 10 11">
        <text>adenosine(37) in tRNA + dimethylallyl diphosphate = N(6)-dimethylallyladenosine(37) in tRNA + diphosphate</text>
        <dbReference type="Rhea" id="RHEA:26482"/>
        <dbReference type="Rhea" id="RHEA-COMP:10162"/>
        <dbReference type="Rhea" id="RHEA-COMP:10375"/>
        <dbReference type="ChEBI" id="CHEBI:33019"/>
        <dbReference type="ChEBI" id="CHEBI:57623"/>
        <dbReference type="ChEBI" id="CHEBI:74411"/>
        <dbReference type="ChEBI" id="CHEBI:74415"/>
        <dbReference type="EC" id="2.5.1.75"/>
    </reaction>
</comment>
<evidence type="ECO:0000256" key="12">
    <source>
        <dbReference type="RuleBase" id="RU003784"/>
    </source>
</evidence>
<keyword evidence="7 10" id="KW-0067">ATP-binding</keyword>
<dbReference type="HAMAP" id="MF_00185">
    <property type="entry name" value="IPP_trans"/>
    <property type="match status" value="1"/>
</dbReference>
<evidence type="ECO:0000313" key="14">
    <source>
        <dbReference type="EMBL" id="NHA33362.1"/>
    </source>
</evidence>
<proteinExistence type="inferred from homology"/>
<dbReference type="Proteomes" id="UP000572988">
    <property type="component" value="Unassembled WGS sequence"/>
</dbReference>
<evidence type="ECO:0000256" key="6">
    <source>
        <dbReference type="ARBA" id="ARBA00022741"/>
    </source>
</evidence>
<evidence type="ECO:0000256" key="9">
    <source>
        <dbReference type="ARBA" id="ARBA00049563"/>
    </source>
</evidence>
<dbReference type="EC" id="2.5.1.75" evidence="10"/>
<gene>
    <name evidence="10" type="primary">miaA</name>
    <name evidence="14" type="ORF">C1O36_02275</name>
</gene>
<feature type="binding site" evidence="10">
    <location>
        <begin position="15"/>
        <end position="20"/>
    </location>
    <ligand>
        <name>substrate</name>
    </ligand>
</feature>
<name>A0ABX0FWZ9_STASC</name>
<keyword evidence="15" id="KW-1185">Reference proteome</keyword>
<comment type="cofactor">
    <cofactor evidence="1 10">
        <name>Mg(2+)</name>
        <dbReference type="ChEBI" id="CHEBI:18420"/>
    </cofactor>
</comment>
<dbReference type="Gene3D" id="3.40.50.300">
    <property type="entry name" value="P-loop containing nucleotide triphosphate hydrolases"/>
    <property type="match status" value="1"/>
</dbReference>
<dbReference type="Pfam" id="PF01715">
    <property type="entry name" value="IPPT"/>
    <property type="match status" value="1"/>
</dbReference>